<dbReference type="InterPro" id="IPR005170">
    <property type="entry name" value="Transptr-assoc_dom"/>
</dbReference>
<feature type="domain" description="CNNM transmembrane" evidence="11">
    <location>
        <begin position="1"/>
        <end position="201"/>
    </location>
</feature>
<dbReference type="CDD" id="cd04590">
    <property type="entry name" value="CBS_pair_CorC_HlyC_assoc"/>
    <property type="match status" value="1"/>
</dbReference>
<feature type="domain" description="CBS" evidence="10">
    <location>
        <begin position="284"/>
        <end position="340"/>
    </location>
</feature>
<dbReference type="GO" id="GO:0009086">
    <property type="term" value="P:methionine biosynthetic process"/>
    <property type="evidence" value="ECO:0007669"/>
    <property type="project" value="UniProtKB-KW"/>
</dbReference>
<evidence type="ECO:0000256" key="2">
    <source>
        <dbReference type="ARBA" id="ARBA00022692"/>
    </source>
</evidence>
<dbReference type="Pfam" id="PF01595">
    <property type="entry name" value="CNNM"/>
    <property type="match status" value="1"/>
</dbReference>
<feature type="transmembrane region" description="Helical" evidence="9">
    <location>
        <begin position="60"/>
        <end position="84"/>
    </location>
</feature>
<dbReference type="PATRIC" id="fig|351160.9.peg.1778"/>
<organism evidence="12 13">
    <name type="scientific">Methanocella arvoryzae (strain DSM 22066 / NBRC 105507 / MRE50)</name>
    <dbReference type="NCBI Taxonomy" id="351160"/>
    <lineage>
        <taxon>Archaea</taxon>
        <taxon>Methanobacteriati</taxon>
        <taxon>Methanobacteriota</taxon>
        <taxon>Stenosarchaea group</taxon>
        <taxon>Methanomicrobia</taxon>
        <taxon>Methanocellales</taxon>
        <taxon>Methanocellaceae</taxon>
        <taxon>Methanocella</taxon>
    </lineage>
</organism>
<accession>Q0W565</accession>
<dbReference type="STRING" id="351160.RCIX1155"/>
<gene>
    <name evidence="12" type="ORF">RCIX1155</name>
</gene>
<dbReference type="SUPFAM" id="SSF54631">
    <property type="entry name" value="CBS-domain pair"/>
    <property type="match status" value="1"/>
</dbReference>
<feature type="domain" description="CBS" evidence="10">
    <location>
        <begin position="220"/>
        <end position="281"/>
    </location>
</feature>
<feature type="transmembrane region" description="Helical" evidence="9">
    <location>
        <begin position="136"/>
        <end position="158"/>
    </location>
</feature>
<dbReference type="SMART" id="SM00116">
    <property type="entry name" value="CBS"/>
    <property type="match status" value="2"/>
</dbReference>
<feature type="transmembrane region" description="Helical" evidence="9">
    <location>
        <begin position="104"/>
        <end position="124"/>
    </location>
</feature>
<keyword evidence="7" id="KW-0028">Amino-acid biosynthesis</keyword>
<dbReference type="InterPro" id="IPR036318">
    <property type="entry name" value="FAD-bd_PCMH-like_sf"/>
</dbReference>
<dbReference type="InterPro" id="IPR000644">
    <property type="entry name" value="CBS_dom"/>
</dbReference>
<dbReference type="GeneID" id="5143961"/>
<evidence type="ECO:0000256" key="6">
    <source>
        <dbReference type="ARBA" id="ARBA00023136"/>
    </source>
</evidence>
<keyword evidence="5 8" id="KW-0129">CBS domain</keyword>
<dbReference type="RefSeq" id="WP_012036064.1">
    <property type="nucleotide sequence ID" value="NC_009464.1"/>
</dbReference>
<dbReference type="Pfam" id="PF00571">
    <property type="entry name" value="CBS"/>
    <property type="match status" value="2"/>
</dbReference>
<evidence type="ECO:0000259" key="10">
    <source>
        <dbReference type="PROSITE" id="PS51371"/>
    </source>
</evidence>
<dbReference type="Proteomes" id="UP000000663">
    <property type="component" value="Chromosome"/>
</dbReference>
<dbReference type="PANTHER" id="PTHR22777">
    <property type="entry name" value="HEMOLYSIN-RELATED"/>
    <property type="match status" value="1"/>
</dbReference>
<dbReference type="EMBL" id="AM114193">
    <property type="protein sequence ID" value="CAJ36478.1"/>
    <property type="molecule type" value="Genomic_DNA"/>
</dbReference>
<comment type="subcellular location">
    <subcellularLocation>
        <location evidence="1">Membrane</location>
        <topology evidence="1">Multi-pass membrane protein</topology>
    </subcellularLocation>
</comment>
<evidence type="ECO:0000256" key="7">
    <source>
        <dbReference type="ARBA" id="ARBA00023167"/>
    </source>
</evidence>
<name>Q0W565_METAR</name>
<reference evidence="12 13" key="1">
    <citation type="journal article" date="2006" name="Science">
        <title>Genome of rice cluster I archaea -- the key methane producers in the rice rhizosphere.</title>
        <authorList>
            <person name="Erkel C."/>
            <person name="Kube M."/>
            <person name="Reinhardt R."/>
            <person name="Liesack W."/>
        </authorList>
    </citation>
    <scope>NUCLEOTIDE SEQUENCE [LARGE SCALE GENOMIC DNA]</scope>
    <source>
        <strain evidence="13">DSM 22066 / NBRC 105507 / MRE50</strain>
    </source>
</reference>
<feature type="transmembrane region" description="Helical" evidence="9">
    <location>
        <begin position="6"/>
        <end position="29"/>
    </location>
</feature>
<dbReference type="PANTHER" id="PTHR22777:SF17">
    <property type="entry name" value="UPF0053 PROTEIN SLL0260"/>
    <property type="match status" value="1"/>
</dbReference>
<evidence type="ECO:0000256" key="1">
    <source>
        <dbReference type="ARBA" id="ARBA00004141"/>
    </source>
</evidence>
<dbReference type="AlphaFoldDB" id="Q0W565"/>
<keyword evidence="13" id="KW-1185">Reference proteome</keyword>
<dbReference type="InterPro" id="IPR016169">
    <property type="entry name" value="FAD-bd_PCMH_sub2"/>
</dbReference>
<dbReference type="Pfam" id="PF03471">
    <property type="entry name" value="CorC_HlyC"/>
    <property type="match status" value="1"/>
</dbReference>
<proteinExistence type="predicted"/>
<dbReference type="SUPFAM" id="SSF56176">
    <property type="entry name" value="FAD-binding/transporter-associated domain-like"/>
    <property type="match status" value="1"/>
</dbReference>
<dbReference type="FunFam" id="3.10.580.10:FF:000002">
    <property type="entry name" value="Magnesium/cobalt efflux protein CorC"/>
    <property type="match status" value="1"/>
</dbReference>
<dbReference type="GO" id="GO:0005886">
    <property type="term" value="C:plasma membrane"/>
    <property type="evidence" value="ECO:0007669"/>
    <property type="project" value="TreeGrafter"/>
</dbReference>
<dbReference type="SMART" id="SM01091">
    <property type="entry name" value="CorC_HlyC"/>
    <property type="match status" value="1"/>
</dbReference>
<sequence>MSNLLIEAVIVVFLIILNGLFAMAEIAIVSSRKARLQQLANEGDKNAKVALDLAMAPGDFLSTIQVGITLIGVLAGAFGGATIAEDFVPYISAVPALAPYAGSIAIVSVVLIITFLTIVIGELVPKRIGLGNAERIALIIAGPMRFLSMLAMPVVRLLSFSTDLSLRVLHVKPSAEPPVTEEEIKVLIDQGAKAGVFEEAESDMVESVFRLGERRISAMMVPRTDVTALYTDDTVEEIRQKIQESGHSIFPVCEGSLDEVLGIVYAKDLLSRYMANQPLDLKASMKEPLFIPESMPALKALELFKKSGKNMALIIDEYGGLQGLVTIHDIMESVVGEVSEIEGPKVVQRDDGSWLVDGMLPIDEFMNELDIDSLPEEESGMFQTLGGFVMTRLHRIPAVGNKFTVDGYTYEVVDMDGMRVDKVLVTPPPPPESRENGK</sequence>
<evidence type="ECO:0000256" key="4">
    <source>
        <dbReference type="ARBA" id="ARBA00022989"/>
    </source>
</evidence>
<dbReference type="PROSITE" id="PS51846">
    <property type="entry name" value="CNNM"/>
    <property type="match status" value="1"/>
</dbReference>
<evidence type="ECO:0000313" key="12">
    <source>
        <dbReference type="EMBL" id="CAJ36478.1"/>
    </source>
</evidence>
<keyword evidence="7" id="KW-0486">Methionine biosynthesis</keyword>
<keyword evidence="2 9" id="KW-0812">Transmembrane</keyword>
<evidence type="ECO:0000313" key="13">
    <source>
        <dbReference type="Proteomes" id="UP000000663"/>
    </source>
</evidence>
<evidence type="ECO:0008006" key="14">
    <source>
        <dbReference type="Google" id="ProtNLM"/>
    </source>
</evidence>
<keyword evidence="4 9" id="KW-1133">Transmembrane helix</keyword>
<dbReference type="Gene3D" id="3.30.465.10">
    <property type="match status" value="1"/>
</dbReference>
<evidence type="ECO:0000259" key="11">
    <source>
        <dbReference type="PROSITE" id="PS51846"/>
    </source>
</evidence>
<keyword evidence="6 9" id="KW-0472">Membrane</keyword>
<evidence type="ECO:0000256" key="3">
    <source>
        <dbReference type="ARBA" id="ARBA00022737"/>
    </source>
</evidence>
<dbReference type="PROSITE" id="PS51371">
    <property type="entry name" value="CBS"/>
    <property type="match status" value="2"/>
</dbReference>
<protein>
    <recommendedName>
        <fullName evidence="14">Hemolysin</fullName>
    </recommendedName>
</protein>
<dbReference type="OrthoDB" id="53218at2157"/>
<dbReference type="KEGG" id="rci:RCIX1155"/>
<evidence type="ECO:0000256" key="9">
    <source>
        <dbReference type="SAM" id="Phobius"/>
    </source>
</evidence>
<keyword evidence="3" id="KW-0677">Repeat</keyword>
<dbReference type="Gene3D" id="3.10.580.10">
    <property type="entry name" value="CBS-domain"/>
    <property type="match status" value="1"/>
</dbReference>
<dbReference type="InterPro" id="IPR002550">
    <property type="entry name" value="CNNM"/>
</dbReference>
<evidence type="ECO:0000256" key="8">
    <source>
        <dbReference type="PROSITE-ProRule" id="PRU00703"/>
    </source>
</evidence>
<dbReference type="GO" id="GO:0050660">
    <property type="term" value="F:flavin adenine dinucleotide binding"/>
    <property type="evidence" value="ECO:0007669"/>
    <property type="project" value="InterPro"/>
</dbReference>
<dbReference type="InterPro" id="IPR046342">
    <property type="entry name" value="CBS_dom_sf"/>
</dbReference>
<evidence type="ECO:0000256" key="5">
    <source>
        <dbReference type="ARBA" id="ARBA00023122"/>
    </source>
</evidence>
<dbReference type="InterPro" id="IPR044751">
    <property type="entry name" value="Ion_transp-like_CBS"/>
</dbReference>
<dbReference type="eggNOG" id="arCOG00626">
    <property type="taxonomic scope" value="Archaea"/>
</dbReference>